<protein>
    <recommendedName>
        <fullName evidence="3">Replication-relaxation</fullName>
    </recommendedName>
</protein>
<evidence type="ECO:0000313" key="2">
    <source>
        <dbReference type="Proteomes" id="UP000053260"/>
    </source>
</evidence>
<dbReference type="Pfam" id="PF13814">
    <property type="entry name" value="Replic_Relax"/>
    <property type="match status" value="1"/>
</dbReference>
<proteinExistence type="predicted"/>
<gene>
    <name evidence="1" type="ORF">AQJ91_25600</name>
</gene>
<name>A0A117RZK9_9ACTN</name>
<evidence type="ECO:0008006" key="3">
    <source>
        <dbReference type="Google" id="ProtNLM"/>
    </source>
</evidence>
<dbReference type="AlphaFoldDB" id="A0A117RZK9"/>
<comment type="caution">
    <text evidence="1">The sequence shown here is derived from an EMBL/GenBank/DDBJ whole genome shotgun (WGS) entry which is preliminary data.</text>
</comment>
<evidence type="ECO:0000313" key="1">
    <source>
        <dbReference type="EMBL" id="KUO18412.1"/>
    </source>
</evidence>
<organism evidence="1 2">
    <name type="scientific">Streptomyces dysideae</name>
    <dbReference type="NCBI Taxonomy" id="909626"/>
    <lineage>
        <taxon>Bacteria</taxon>
        <taxon>Bacillati</taxon>
        <taxon>Actinomycetota</taxon>
        <taxon>Actinomycetes</taxon>
        <taxon>Kitasatosporales</taxon>
        <taxon>Streptomycetaceae</taxon>
        <taxon>Streptomyces</taxon>
    </lineage>
</organism>
<dbReference type="InterPro" id="IPR025855">
    <property type="entry name" value="Replic_Relax"/>
</dbReference>
<dbReference type="EMBL" id="LMXB01000065">
    <property type="protein sequence ID" value="KUO18412.1"/>
    <property type="molecule type" value="Genomic_DNA"/>
</dbReference>
<dbReference type="Proteomes" id="UP000053260">
    <property type="component" value="Unassembled WGS sequence"/>
</dbReference>
<keyword evidence="2" id="KW-1185">Reference proteome</keyword>
<reference evidence="1 2" key="1">
    <citation type="submission" date="2015-10" db="EMBL/GenBank/DDBJ databases">
        <title>Draft genome sequence of Streptomyces sp. RV15, isolated from a marine sponge.</title>
        <authorList>
            <person name="Ruckert C."/>
            <person name="Abdelmohsen U.R."/>
            <person name="Winkler A."/>
            <person name="Hentschel U."/>
            <person name="Kalinowski J."/>
            <person name="Kampfer P."/>
            <person name="Glaeser S."/>
        </authorList>
    </citation>
    <scope>NUCLEOTIDE SEQUENCE [LARGE SCALE GENOMIC DNA]</scope>
    <source>
        <strain evidence="1 2">RV15</strain>
    </source>
</reference>
<accession>A0A117RZK9</accession>
<sequence length="214" mass="23781">MMTRLTELGLVTRFSRIIGGVRAGSSGYIYGLSGLGQAVLDTDGPLGGRRRRVWGSKPYFQDHMLAVAELYVQLVERHRVGQGELLAYDAEPAAWRHFTGKHNELVMVRPDAYVRVGRAALEHSSFIEVDLSTETLPTIQKKCLRYVDYWRSGVEQQWRGVFPKVVWLVETARRREQIAGVVKKLATDTQALFDVGLLGDGPRLLGGAEQGAAA</sequence>